<protein>
    <recommendedName>
        <fullName evidence="4 10">Outer-membrane lipoprotein carrier protein</fullName>
    </recommendedName>
</protein>
<evidence type="ECO:0000256" key="9">
    <source>
        <dbReference type="ARBA" id="ARBA00023186"/>
    </source>
</evidence>
<dbReference type="STRING" id="575788.VS_2045"/>
<name>B7VH21_VIBA3</name>
<keyword evidence="8 10" id="KW-0653">Protein transport</keyword>
<gene>
    <name evidence="10" type="primary">lolA</name>
    <name evidence="11" type="ordered locus">VS_2045</name>
</gene>
<dbReference type="KEGG" id="vsp:VS_2045"/>
<dbReference type="GO" id="GO:0042953">
    <property type="term" value="P:lipoprotein transport"/>
    <property type="evidence" value="ECO:0007669"/>
    <property type="project" value="InterPro"/>
</dbReference>
<proteinExistence type="inferred from homology"/>
<accession>B7VH21</accession>
<feature type="signal peptide" evidence="10">
    <location>
        <begin position="1"/>
        <end position="17"/>
    </location>
</feature>
<evidence type="ECO:0000256" key="1">
    <source>
        <dbReference type="ARBA" id="ARBA00004418"/>
    </source>
</evidence>
<reference evidence="11 12" key="1">
    <citation type="submission" date="2009-02" db="EMBL/GenBank/DDBJ databases">
        <title>Vibrio splendidus str. LGP32 complete genome.</title>
        <authorList>
            <person name="Mazel D."/>
            <person name="Le Roux F."/>
        </authorList>
    </citation>
    <scope>NUCLEOTIDE SEQUENCE [LARGE SCALE GENOMIC DNA]</scope>
    <source>
        <strain evidence="11 12">LGP32</strain>
    </source>
</reference>
<evidence type="ECO:0000313" key="12">
    <source>
        <dbReference type="Proteomes" id="UP000009100"/>
    </source>
</evidence>
<dbReference type="PANTHER" id="PTHR35869:SF1">
    <property type="entry name" value="OUTER-MEMBRANE LIPOPROTEIN CARRIER PROTEIN"/>
    <property type="match status" value="1"/>
</dbReference>
<organism evidence="11 12">
    <name type="scientific">Vibrio atlanticus (strain LGP32)</name>
    <name type="common">Vibrio splendidus (strain Mel32)</name>
    <dbReference type="NCBI Taxonomy" id="575788"/>
    <lineage>
        <taxon>Bacteria</taxon>
        <taxon>Pseudomonadati</taxon>
        <taxon>Pseudomonadota</taxon>
        <taxon>Gammaproteobacteria</taxon>
        <taxon>Vibrionales</taxon>
        <taxon>Vibrionaceae</taxon>
        <taxon>Vibrio</taxon>
    </lineage>
</organism>
<dbReference type="eggNOG" id="COG2834">
    <property type="taxonomic scope" value="Bacteria"/>
</dbReference>
<evidence type="ECO:0000256" key="10">
    <source>
        <dbReference type="HAMAP-Rule" id="MF_00240"/>
    </source>
</evidence>
<dbReference type="SUPFAM" id="SSF89392">
    <property type="entry name" value="Prokaryotic lipoproteins and lipoprotein localization factors"/>
    <property type="match status" value="1"/>
</dbReference>
<feature type="chain" id="PRO_5009008055" description="Outer-membrane lipoprotein carrier protein" evidence="10">
    <location>
        <begin position="18"/>
        <end position="199"/>
    </location>
</feature>
<keyword evidence="6 10" id="KW-0732">Signal</keyword>
<keyword evidence="11" id="KW-0449">Lipoprotein</keyword>
<dbReference type="CDD" id="cd16325">
    <property type="entry name" value="LolA"/>
    <property type="match status" value="1"/>
</dbReference>
<comment type="subcellular location">
    <subcellularLocation>
        <location evidence="1 10">Periplasm</location>
    </subcellularLocation>
</comment>
<dbReference type="AlphaFoldDB" id="B7VH21"/>
<evidence type="ECO:0000256" key="6">
    <source>
        <dbReference type="ARBA" id="ARBA00022729"/>
    </source>
</evidence>
<comment type="function">
    <text evidence="10">Participates in the translocation of lipoproteins from the inner membrane to the outer membrane. Only forms a complex with a lipoprotein if the residue after the N-terminal Cys is not an aspartate (The Asp acts as a targeting signal to indicate that the lipoprotein should stay in the inner membrane).</text>
</comment>
<comment type="subunit">
    <text evidence="3 10">Monomer.</text>
</comment>
<evidence type="ECO:0000256" key="4">
    <source>
        <dbReference type="ARBA" id="ARBA00014035"/>
    </source>
</evidence>
<dbReference type="EMBL" id="FM954972">
    <property type="protein sequence ID" value="CAV19221.1"/>
    <property type="molecule type" value="Genomic_DNA"/>
</dbReference>
<dbReference type="InterPro" id="IPR018323">
    <property type="entry name" value="OM_lipoprot_carrier_LolA_Pbac"/>
</dbReference>
<keyword evidence="5 10" id="KW-0813">Transport</keyword>
<evidence type="ECO:0000256" key="3">
    <source>
        <dbReference type="ARBA" id="ARBA00011245"/>
    </source>
</evidence>
<dbReference type="NCBIfam" id="TIGR00547">
    <property type="entry name" value="lolA"/>
    <property type="match status" value="1"/>
</dbReference>
<evidence type="ECO:0000256" key="7">
    <source>
        <dbReference type="ARBA" id="ARBA00022764"/>
    </source>
</evidence>
<evidence type="ECO:0000256" key="8">
    <source>
        <dbReference type="ARBA" id="ARBA00022927"/>
    </source>
</evidence>
<evidence type="ECO:0000256" key="5">
    <source>
        <dbReference type="ARBA" id="ARBA00022448"/>
    </source>
</evidence>
<comment type="similarity">
    <text evidence="2 10">Belongs to the LolA family.</text>
</comment>
<dbReference type="Proteomes" id="UP000009100">
    <property type="component" value="Chromosome 1"/>
</dbReference>
<dbReference type="InterPro" id="IPR029046">
    <property type="entry name" value="LolA/LolB/LppX"/>
</dbReference>
<dbReference type="HAMAP" id="MF_00240">
    <property type="entry name" value="LolA"/>
    <property type="match status" value="1"/>
</dbReference>
<dbReference type="HOGENOM" id="CLU_087560_1_1_6"/>
<dbReference type="InterPro" id="IPR004564">
    <property type="entry name" value="OM_lipoprot_carrier_LolA-like"/>
</dbReference>
<evidence type="ECO:0000313" key="11">
    <source>
        <dbReference type="EMBL" id="CAV19221.1"/>
    </source>
</evidence>
<dbReference type="Gene3D" id="2.50.20.10">
    <property type="entry name" value="Lipoprotein localisation LolA/LolB/LppX"/>
    <property type="match status" value="1"/>
</dbReference>
<evidence type="ECO:0000256" key="2">
    <source>
        <dbReference type="ARBA" id="ARBA00007615"/>
    </source>
</evidence>
<dbReference type="Pfam" id="PF03548">
    <property type="entry name" value="LolA"/>
    <property type="match status" value="1"/>
</dbReference>
<keyword evidence="9 10" id="KW-0143">Chaperone</keyword>
<dbReference type="PANTHER" id="PTHR35869">
    <property type="entry name" value="OUTER-MEMBRANE LIPOPROTEIN CARRIER PROTEIN"/>
    <property type="match status" value="1"/>
</dbReference>
<keyword evidence="7 10" id="KW-0574">Periplasm</keyword>
<dbReference type="GO" id="GO:0044874">
    <property type="term" value="P:lipoprotein localization to outer membrane"/>
    <property type="evidence" value="ECO:0007669"/>
    <property type="project" value="UniProtKB-UniRule"/>
</dbReference>
<sequence precursor="true">MMKKVFALLFMSFSVFASPKEELNSRLSLNAGFSADFKQVVTSPDGDVVMEGEGTVEIARPSLFRWETTFPDENLLVSDGQSLWYYSPFIEQVSIYWQEQATSQTPFVLLTRNQESDWDNYNVAQTGNQFTLTPTAVDSNQGDFQINITKKGIVQGFNVIEQDGQKGEFTFNNVDLGKPAADRFTFVAPEGVEVDDQRN</sequence>
<dbReference type="GO" id="GO:0030288">
    <property type="term" value="C:outer membrane-bounded periplasmic space"/>
    <property type="evidence" value="ECO:0007669"/>
    <property type="project" value="TreeGrafter"/>
</dbReference>